<keyword evidence="2" id="KW-0333">Golgi apparatus</keyword>
<evidence type="ECO:0000256" key="2">
    <source>
        <dbReference type="RuleBase" id="RU363055"/>
    </source>
</evidence>
<comment type="similarity">
    <text evidence="1 2">Belongs to the glycosyltransferase 77 family.</text>
</comment>
<evidence type="ECO:0000259" key="3">
    <source>
        <dbReference type="Pfam" id="PF03407"/>
    </source>
</evidence>
<dbReference type="EC" id="2.4.2.-" evidence="2"/>
<keyword evidence="2" id="KW-0472">Membrane</keyword>
<dbReference type="InterPro" id="IPR029044">
    <property type="entry name" value="Nucleotide-diphossugar_trans"/>
</dbReference>
<comment type="subcellular location">
    <subcellularLocation>
        <location evidence="2">Golgi apparatus membrane</location>
        <topology evidence="2">Single-pass type II membrane protein</topology>
    </subcellularLocation>
</comment>
<dbReference type="GO" id="GO:0016757">
    <property type="term" value="F:glycosyltransferase activity"/>
    <property type="evidence" value="ECO:0007669"/>
    <property type="project" value="UniProtKB-KW"/>
</dbReference>
<dbReference type="GO" id="GO:0071555">
    <property type="term" value="P:cell wall organization"/>
    <property type="evidence" value="ECO:0007669"/>
    <property type="project" value="UniProtKB-KW"/>
</dbReference>
<keyword evidence="2" id="KW-0328">Glycosyltransferase</keyword>
<keyword evidence="2" id="KW-1133">Transmembrane helix</keyword>
<keyword evidence="2" id="KW-0735">Signal-anchor</keyword>
<dbReference type="Pfam" id="PF03407">
    <property type="entry name" value="Nucleotid_trans"/>
    <property type="match status" value="1"/>
</dbReference>
<reference evidence="4" key="1">
    <citation type="submission" date="2023-03" db="EMBL/GenBank/DDBJ databases">
        <title>Chromosome-scale reference genome and RAD-based genetic map of yellow starthistle (Centaurea solstitialis) reveal putative structural variation and QTLs associated with invader traits.</title>
        <authorList>
            <person name="Reatini B."/>
            <person name="Cang F.A."/>
            <person name="Jiang Q."/>
            <person name="Mckibben M.T.W."/>
            <person name="Barker M.S."/>
            <person name="Rieseberg L.H."/>
            <person name="Dlugosch K.M."/>
        </authorList>
    </citation>
    <scope>NUCLEOTIDE SEQUENCE</scope>
    <source>
        <strain evidence="4">CAN-66</strain>
        <tissue evidence="4">Leaf</tissue>
    </source>
</reference>
<keyword evidence="5" id="KW-1185">Reference proteome</keyword>
<dbReference type="InterPro" id="IPR044821">
    <property type="entry name" value="At1g28695/At4g15970-like"/>
</dbReference>
<comment type="caution">
    <text evidence="4">The sequence shown here is derived from an EMBL/GenBank/DDBJ whole genome shotgun (WGS) entry which is preliminary data.</text>
</comment>
<keyword evidence="2" id="KW-0961">Cell wall biogenesis/degradation</keyword>
<proteinExistence type="inferred from homology"/>
<dbReference type="EMBL" id="JARYMX010000004">
    <property type="protein sequence ID" value="KAJ9553303.1"/>
    <property type="molecule type" value="Genomic_DNA"/>
</dbReference>
<dbReference type="GO" id="GO:0000139">
    <property type="term" value="C:Golgi membrane"/>
    <property type="evidence" value="ECO:0007669"/>
    <property type="project" value="UniProtKB-SubCell"/>
</dbReference>
<keyword evidence="2" id="KW-0808">Transferase</keyword>
<evidence type="ECO:0000256" key="1">
    <source>
        <dbReference type="ARBA" id="ARBA00007033"/>
    </source>
</evidence>
<sequence>MDQQPSRLRVPLVLFLLVLISVYLILLGSHHAKSGSFIAITHTFDIPRPMSFMPSARHADDLDIALAKAATEFKTVILTVVNKAYVEGDKAMLDIFLDGFWEGEDTRSLVDHLLVVAIDQTAYERCRFRRLHCYKLKTDGVDFVGEKMYMSEDFIKMMWQRTLFLGTVLKRGYNFIFTDTDVLWLRNPFPLLHQNDNLDLQISVDKFNHVNNQLSEKDQLINTGFYMIRSSNKTITLFDEWYARKDTSIGMKEQDVLIELVKQGAFQRLGLGVRFLDTVFFSGICEDSSDVRAVVTVHANCCRSIKAKEEDLTKIIHDWQRFKASATDPTLQFAWSNHSACIESWIEPPPS</sequence>
<dbReference type="PANTHER" id="PTHR46038:SF47">
    <property type="entry name" value="NUCLEOTIDE-DIPHOSPHO-SUGAR TRANSFERASE-RELATED"/>
    <property type="match status" value="1"/>
</dbReference>
<dbReference type="AlphaFoldDB" id="A0AA38T2Q8"/>
<dbReference type="PANTHER" id="PTHR46038">
    <property type="entry name" value="EXPRESSED PROTEIN-RELATED"/>
    <property type="match status" value="1"/>
</dbReference>
<protein>
    <recommendedName>
        <fullName evidence="2">Glycosyltransferase</fullName>
        <ecNumber evidence="2">2.4.2.-</ecNumber>
    </recommendedName>
</protein>
<accession>A0AA38T2Q8</accession>
<name>A0AA38T2Q8_9ASTR</name>
<evidence type="ECO:0000313" key="5">
    <source>
        <dbReference type="Proteomes" id="UP001172457"/>
    </source>
</evidence>
<dbReference type="Proteomes" id="UP001172457">
    <property type="component" value="Chromosome 4"/>
</dbReference>
<evidence type="ECO:0000313" key="4">
    <source>
        <dbReference type="EMBL" id="KAJ9553303.1"/>
    </source>
</evidence>
<keyword evidence="2" id="KW-0812">Transmembrane</keyword>
<dbReference type="InterPro" id="IPR005069">
    <property type="entry name" value="Nucl-diP-sugar_transferase"/>
</dbReference>
<feature type="domain" description="Nucleotide-diphospho-sugar transferase" evidence="3">
    <location>
        <begin position="109"/>
        <end position="312"/>
    </location>
</feature>
<gene>
    <name evidence="4" type="ORF">OSB04_017348</name>
</gene>
<organism evidence="4 5">
    <name type="scientific">Centaurea solstitialis</name>
    <name type="common">yellow star-thistle</name>
    <dbReference type="NCBI Taxonomy" id="347529"/>
    <lineage>
        <taxon>Eukaryota</taxon>
        <taxon>Viridiplantae</taxon>
        <taxon>Streptophyta</taxon>
        <taxon>Embryophyta</taxon>
        <taxon>Tracheophyta</taxon>
        <taxon>Spermatophyta</taxon>
        <taxon>Magnoliopsida</taxon>
        <taxon>eudicotyledons</taxon>
        <taxon>Gunneridae</taxon>
        <taxon>Pentapetalae</taxon>
        <taxon>asterids</taxon>
        <taxon>campanulids</taxon>
        <taxon>Asterales</taxon>
        <taxon>Asteraceae</taxon>
        <taxon>Carduoideae</taxon>
        <taxon>Cardueae</taxon>
        <taxon>Centaureinae</taxon>
        <taxon>Centaurea</taxon>
    </lineage>
</organism>
<dbReference type="SUPFAM" id="SSF53448">
    <property type="entry name" value="Nucleotide-diphospho-sugar transferases"/>
    <property type="match status" value="1"/>
</dbReference>
<feature type="transmembrane region" description="Helical" evidence="2">
    <location>
        <begin position="12"/>
        <end position="32"/>
    </location>
</feature>